<feature type="domain" description="Bacteriophage T5 Orf172 DNA-binding" evidence="1">
    <location>
        <begin position="292"/>
        <end position="386"/>
    </location>
</feature>
<evidence type="ECO:0000259" key="1">
    <source>
        <dbReference type="SMART" id="SM00974"/>
    </source>
</evidence>
<dbReference type="Proteomes" id="UP000036406">
    <property type="component" value="Chromosome"/>
</dbReference>
<protein>
    <recommendedName>
        <fullName evidence="1">Bacteriophage T5 Orf172 DNA-binding domain-containing protein</fullName>
    </recommendedName>
</protein>
<reference evidence="2 3" key="1">
    <citation type="submission" date="2015-05" db="EMBL/GenBank/DDBJ databases">
        <title>Complete genome of Marinobacter psychrophilus strain 20041T isolated from sea-ice of the Canadian Basin.</title>
        <authorList>
            <person name="Song L."/>
            <person name="Ren L."/>
            <person name="Yu Y."/>
            <person name="Wang X."/>
        </authorList>
    </citation>
    <scope>NUCLEOTIDE SEQUENCE [LARGE SCALE GENOMIC DNA]</scope>
    <source>
        <strain evidence="2 3">20041</strain>
    </source>
</reference>
<dbReference type="SMART" id="SM00974">
    <property type="entry name" value="T5orf172"/>
    <property type="match status" value="1"/>
</dbReference>
<dbReference type="InterPro" id="IPR018306">
    <property type="entry name" value="Phage_T5_Orf172_DNA-bd"/>
</dbReference>
<dbReference type="AlphaFoldDB" id="A0A0H4I0P5"/>
<dbReference type="EMBL" id="CP011494">
    <property type="protein sequence ID" value="AKO51403.1"/>
    <property type="molecule type" value="Genomic_DNA"/>
</dbReference>
<sequence>MAPREFFSLDEIFGDDDQGLLDSQGTSQAPSQVHRLREGFAEINGFLDENGRVPFNEGGQLERRLARRLAAISRDRSKVRVLTQDDRHGLLRSALKDDAVPVDEDFDAVSENVTSLDDIFTDAGGLLDSEADELFEERHIHFGTKKNTPDEIAQRTPCHDFDRFGGLFSGAKSEIREGQSETIRFAQGAQIQEGDVFILDGVMCLVDKIGERNEGSVRARHNPRIRVVFDNETESNLLLHSFARALYKDPNGRRILMDPNRVFEKMQGLSHHDRRKGVLYILSSQSTNPELAAMKDLYKIGYTEESLDKRIAGAQRSSTYLEAPVKKEATYDCYGASPRAVERLVHAMLSSQKLNVTLTDSQGRRYRPREWFCVDLETAKGVVERIADGTISNYRIDGVSGRLVAKNRRY</sequence>
<evidence type="ECO:0000313" key="3">
    <source>
        <dbReference type="Proteomes" id="UP000036406"/>
    </source>
</evidence>
<organism evidence="2 3">
    <name type="scientific">Marinobacter psychrophilus</name>
    <dbReference type="NCBI Taxonomy" id="330734"/>
    <lineage>
        <taxon>Bacteria</taxon>
        <taxon>Pseudomonadati</taxon>
        <taxon>Pseudomonadota</taxon>
        <taxon>Gammaproteobacteria</taxon>
        <taxon>Pseudomonadales</taxon>
        <taxon>Marinobacteraceae</taxon>
        <taxon>Marinobacter</taxon>
    </lineage>
</organism>
<gene>
    <name evidence="2" type="ORF">ABA45_02375</name>
</gene>
<dbReference type="PATRIC" id="fig|330734.3.peg.536"/>
<proteinExistence type="predicted"/>
<name>A0A0H4I0P5_9GAMM</name>
<keyword evidence="3" id="KW-1185">Reference proteome</keyword>
<dbReference type="STRING" id="330734.ABA45_02375"/>
<evidence type="ECO:0000313" key="2">
    <source>
        <dbReference type="EMBL" id="AKO51403.1"/>
    </source>
</evidence>
<accession>A0A0H4I0P5</accession>
<dbReference type="Pfam" id="PF13455">
    <property type="entry name" value="MUG113"/>
    <property type="match status" value="1"/>
</dbReference>
<dbReference type="KEGG" id="mpq:ABA45_02375"/>